<protein>
    <recommendedName>
        <fullName evidence="3">Galactose oxidase</fullName>
    </recommendedName>
</protein>
<comment type="caution">
    <text evidence="1">The sequence shown here is derived from an EMBL/GenBank/DDBJ whole genome shotgun (WGS) entry which is preliminary data.</text>
</comment>
<name>A0ABT5BP99_9BACT</name>
<evidence type="ECO:0008006" key="3">
    <source>
        <dbReference type="Google" id="ProtNLM"/>
    </source>
</evidence>
<keyword evidence="2" id="KW-1185">Reference proteome</keyword>
<organism evidence="1 2">
    <name type="scientific">Nannocystis radixulma</name>
    <dbReference type="NCBI Taxonomy" id="2995305"/>
    <lineage>
        <taxon>Bacteria</taxon>
        <taxon>Pseudomonadati</taxon>
        <taxon>Myxococcota</taxon>
        <taxon>Polyangia</taxon>
        <taxon>Nannocystales</taxon>
        <taxon>Nannocystaceae</taxon>
        <taxon>Nannocystis</taxon>
    </lineage>
</organism>
<dbReference type="InterPro" id="IPR044595">
    <property type="entry name" value="KMD1-4"/>
</dbReference>
<dbReference type="InterPro" id="IPR015915">
    <property type="entry name" value="Kelch-typ_b-propeller"/>
</dbReference>
<dbReference type="PANTHER" id="PTHR46407:SF3">
    <property type="entry name" value="OS02G0208700 PROTEIN"/>
    <property type="match status" value="1"/>
</dbReference>
<dbReference type="PANTHER" id="PTHR46407">
    <property type="entry name" value="OS02G0208700 PROTEIN"/>
    <property type="match status" value="1"/>
</dbReference>
<dbReference type="RefSeq" id="WP_272011611.1">
    <property type="nucleotide sequence ID" value="NZ_JAQNDN010000028.1"/>
</dbReference>
<proteinExistence type="predicted"/>
<dbReference type="SUPFAM" id="SSF117281">
    <property type="entry name" value="Kelch motif"/>
    <property type="match status" value="1"/>
</dbReference>
<evidence type="ECO:0000313" key="2">
    <source>
        <dbReference type="Proteomes" id="UP001217838"/>
    </source>
</evidence>
<reference evidence="1 2" key="1">
    <citation type="submission" date="2022-11" db="EMBL/GenBank/DDBJ databases">
        <title>Minimal conservation of predation-associated metabolite biosynthetic gene clusters underscores biosynthetic potential of Myxococcota including descriptions for ten novel species: Archangium lansinium sp. nov., Myxococcus landrumus sp. nov., Nannocystis bai.</title>
        <authorList>
            <person name="Ahearne A."/>
            <person name="Stevens C."/>
            <person name="Dowd S."/>
        </authorList>
    </citation>
    <scope>NUCLEOTIDE SEQUENCE [LARGE SCALE GENOMIC DNA]</scope>
    <source>
        <strain evidence="1 2">NCELM</strain>
    </source>
</reference>
<accession>A0ABT5BP99</accession>
<dbReference type="EMBL" id="JAQNDN010000028">
    <property type="protein sequence ID" value="MDC0675927.1"/>
    <property type="molecule type" value="Genomic_DNA"/>
</dbReference>
<dbReference type="Proteomes" id="UP001217838">
    <property type="component" value="Unassembled WGS sequence"/>
</dbReference>
<gene>
    <name evidence="1" type="ORF">POL58_49815</name>
</gene>
<dbReference type="Gene3D" id="2.120.10.80">
    <property type="entry name" value="Kelch-type beta propeller"/>
    <property type="match status" value="1"/>
</dbReference>
<sequence length="379" mass="41446">MRRHVFAGPWDGTAYWLGEATGFSRYLACTNSWSPVPDTGRTHEITPMGGILIGGMLVVIRSPLPPREEGKRVVAVVREEGWRVIADEEPHLPNDGAAVATDHEVFVWGNERAREHRRPKRTVAARVDPIAGTIRPASTVRAPSPRTFPYAVWTGAGVVVWGGLGAHDELLGDGAVWDPITDAWRPMSAVQAPSPRESAAVVRMGERVAIVGGSAKTFRALRSESSSDASLGDGALYDPATDTWEPIADQPDVRGTLVALWSERDGLLAWNGAELARYDVTAKRWTRLPKIPAPPGRPRFRVREAPWPTAVVSPTEDAPGTIYRFDAVSQRWQSAPLPPRTPAQIWFVAWLGDRMLVWAEEGEPEAGVLVGFVGVPEWS</sequence>
<evidence type="ECO:0000313" key="1">
    <source>
        <dbReference type="EMBL" id="MDC0675927.1"/>
    </source>
</evidence>